<keyword evidence="2" id="KW-1185">Reference proteome</keyword>
<dbReference type="EMBL" id="CALNXI010001209">
    <property type="protein sequence ID" value="CAH3160212.1"/>
    <property type="molecule type" value="Genomic_DNA"/>
</dbReference>
<feature type="non-terminal residue" evidence="1">
    <location>
        <position position="1"/>
    </location>
</feature>
<proteinExistence type="predicted"/>
<accession>A0ABN8Q9R1</accession>
<organism evidence="1 2">
    <name type="scientific">Porites evermanni</name>
    <dbReference type="NCBI Taxonomy" id="104178"/>
    <lineage>
        <taxon>Eukaryota</taxon>
        <taxon>Metazoa</taxon>
        <taxon>Cnidaria</taxon>
        <taxon>Anthozoa</taxon>
        <taxon>Hexacorallia</taxon>
        <taxon>Scleractinia</taxon>
        <taxon>Fungiina</taxon>
        <taxon>Poritidae</taxon>
        <taxon>Porites</taxon>
    </lineage>
</organism>
<gene>
    <name evidence="1" type="ORF">PEVE_00003512</name>
</gene>
<feature type="non-terminal residue" evidence="1">
    <location>
        <position position="81"/>
    </location>
</feature>
<evidence type="ECO:0000313" key="2">
    <source>
        <dbReference type="Proteomes" id="UP001159427"/>
    </source>
</evidence>
<evidence type="ECO:0000313" key="1">
    <source>
        <dbReference type="EMBL" id="CAH3160212.1"/>
    </source>
</evidence>
<protein>
    <recommendedName>
        <fullName evidence="3">Reverse transcriptase domain-containing protein</fullName>
    </recommendedName>
</protein>
<comment type="caution">
    <text evidence="1">The sequence shown here is derived from an EMBL/GenBank/DDBJ whole genome shotgun (WGS) entry which is preliminary data.</text>
</comment>
<sequence>IYGCSSSTVQWFTSYLSDRCQCTNFKGTLSHPLPVSIGNTTLTMFADDTSITQSSSTIHELNARLNLVASGVFAWANCNDV</sequence>
<reference evidence="1 2" key="1">
    <citation type="submission" date="2022-05" db="EMBL/GenBank/DDBJ databases">
        <authorList>
            <consortium name="Genoscope - CEA"/>
            <person name="William W."/>
        </authorList>
    </citation>
    <scope>NUCLEOTIDE SEQUENCE [LARGE SCALE GENOMIC DNA]</scope>
</reference>
<name>A0ABN8Q9R1_9CNID</name>
<dbReference type="Proteomes" id="UP001159427">
    <property type="component" value="Unassembled WGS sequence"/>
</dbReference>
<evidence type="ECO:0008006" key="3">
    <source>
        <dbReference type="Google" id="ProtNLM"/>
    </source>
</evidence>